<dbReference type="EMBL" id="LR899816">
    <property type="protein sequence ID" value="CAD7242651.1"/>
    <property type="molecule type" value="Genomic_DNA"/>
</dbReference>
<keyword evidence="9 15" id="KW-0547">Nucleotide-binding</keyword>
<keyword evidence="6" id="KW-0597">Phosphoprotein</keyword>
<dbReference type="Gene3D" id="1.10.510.10">
    <property type="entry name" value="Transferase(Phosphotransferase) domain 1"/>
    <property type="match status" value="1"/>
</dbReference>
<evidence type="ECO:0000256" key="3">
    <source>
        <dbReference type="ARBA" id="ARBA00012513"/>
    </source>
</evidence>
<dbReference type="GO" id="GO:0000226">
    <property type="term" value="P:microtubule cytoskeleton organization"/>
    <property type="evidence" value="ECO:0007669"/>
    <property type="project" value="TreeGrafter"/>
</dbReference>
<dbReference type="GO" id="GO:0005524">
    <property type="term" value="F:ATP binding"/>
    <property type="evidence" value="ECO:0007669"/>
    <property type="project" value="UniProtKB-UniRule"/>
</dbReference>
<evidence type="ECO:0000313" key="18">
    <source>
        <dbReference type="EMBL" id="CAD7242651.1"/>
    </source>
</evidence>
<keyword evidence="12" id="KW-0460">Magnesium</keyword>
<gene>
    <name evidence="18" type="ORF">DSTB1V02_LOCUS2607</name>
</gene>
<dbReference type="GO" id="GO:0050321">
    <property type="term" value="F:tau-protein kinase activity"/>
    <property type="evidence" value="ECO:0007669"/>
    <property type="project" value="TreeGrafter"/>
</dbReference>
<evidence type="ECO:0000256" key="11">
    <source>
        <dbReference type="ARBA" id="ARBA00022840"/>
    </source>
</evidence>
<dbReference type="PROSITE" id="PS00108">
    <property type="entry name" value="PROTEIN_KINASE_ST"/>
    <property type="match status" value="1"/>
</dbReference>
<evidence type="ECO:0000313" key="19">
    <source>
        <dbReference type="Proteomes" id="UP000677054"/>
    </source>
</evidence>
<dbReference type="InterPro" id="IPR017441">
    <property type="entry name" value="Protein_kinase_ATP_BS"/>
</dbReference>
<evidence type="ECO:0000256" key="5">
    <source>
        <dbReference type="ARBA" id="ARBA00022527"/>
    </source>
</evidence>
<dbReference type="SMART" id="SM00220">
    <property type="entry name" value="S_TKc"/>
    <property type="match status" value="1"/>
</dbReference>
<dbReference type="FunFam" id="3.30.200.20:FF:000003">
    <property type="entry name" value="Non-specific serine/threonine protein kinase"/>
    <property type="match status" value="1"/>
</dbReference>
<dbReference type="SUPFAM" id="SSF56112">
    <property type="entry name" value="Protein kinase-like (PK-like)"/>
    <property type="match status" value="1"/>
</dbReference>
<dbReference type="Pfam" id="PF00069">
    <property type="entry name" value="Pkinase"/>
    <property type="match status" value="1"/>
</dbReference>
<keyword evidence="11 15" id="KW-0067">ATP-binding</keyword>
<evidence type="ECO:0000256" key="10">
    <source>
        <dbReference type="ARBA" id="ARBA00022777"/>
    </source>
</evidence>
<dbReference type="InterPro" id="IPR011009">
    <property type="entry name" value="Kinase-like_dom_sf"/>
</dbReference>
<evidence type="ECO:0000256" key="4">
    <source>
        <dbReference type="ARBA" id="ARBA00022490"/>
    </source>
</evidence>
<evidence type="ECO:0000256" key="6">
    <source>
        <dbReference type="ARBA" id="ARBA00022553"/>
    </source>
</evidence>
<accession>A0A7R8X2S5</accession>
<comment type="catalytic activity">
    <reaction evidence="14">
        <text>L-seryl-[protein] + ATP = O-phospho-L-seryl-[protein] + ADP + H(+)</text>
        <dbReference type="Rhea" id="RHEA:17989"/>
        <dbReference type="Rhea" id="RHEA-COMP:9863"/>
        <dbReference type="Rhea" id="RHEA-COMP:11604"/>
        <dbReference type="ChEBI" id="CHEBI:15378"/>
        <dbReference type="ChEBI" id="CHEBI:29999"/>
        <dbReference type="ChEBI" id="CHEBI:30616"/>
        <dbReference type="ChEBI" id="CHEBI:83421"/>
        <dbReference type="ChEBI" id="CHEBI:456216"/>
        <dbReference type="EC" id="2.7.11.1"/>
    </reaction>
</comment>
<evidence type="ECO:0000256" key="8">
    <source>
        <dbReference type="ARBA" id="ARBA00022723"/>
    </source>
</evidence>
<dbReference type="Proteomes" id="UP000677054">
    <property type="component" value="Unassembled WGS sequence"/>
</dbReference>
<dbReference type="PANTHER" id="PTHR24346:SF74">
    <property type="entry name" value="PROTEIN KINASE DOMAIN-CONTAINING PROTEIN"/>
    <property type="match status" value="1"/>
</dbReference>
<evidence type="ECO:0000256" key="15">
    <source>
        <dbReference type="PROSITE-ProRule" id="PRU10141"/>
    </source>
</evidence>
<dbReference type="AlphaFoldDB" id="A0A7R8X2S5"/>
<dbReference type="InterPro" id="IPR057380">
    <property type="entry name" value="UBA_SIK1/2/3"/>
</dbReference>
<dbReference type="GO" id="GO:0046872">
    <property type="term" value="F:metal ion binding"/>
    <property type="evidence" value="ECO:0007669"/>
    <property type="project" value="UniProtKB-KW"/>
</dbReference>
<evidence type="ECO:0000256" key="13">
    <source>
        <dbReference type="ARBA" id="ARBA00047899"/>
    </source>
</evidence>
<reference evidence="18" key="1">
    <citation type="submission" date="2020-11" db="EMBL/GenBank/DDBJ databases">
        <authorList>
            <person name="Tran Van P."/>
        </authorList>
    </citation>
    <scope>NUCLEOTIDE SEQUENCE</scope>
</reference>
<feature type="binding site" evidence="15">
    <location>
        <position position="54"/>
    </location>
    <ligand>
        <name>ATP</name>
        <dbReference type="ChEBI" id="CHEBI:30616"/>
    </ligand>
</feature>
<keyword evidence="5" id="KW-0723">Serine/threonine-protein kinase</keyword>
<protein>
    <recommendedName>
        <fullName evidence="3">non-specific serine/threonine protein kinase</fullName>
        <ecNumber evidence="3">2.7.11.1</ecNumber>
    </recommendedName>
</protein>
<keyword evidence="10" id="KW-0418">Kinase</keyword>
<dbReference type="InterPro" id="IPR008271">
    <property type="entry name" value="Ser/Thr_kinase_AS"/>
</dbReference>
<dbReference type="GO" id="GO:0035556">
    <property type="term" value="P:intracellular signal transduction"/>
    <property type="evidence" value="ECO:0007669"/>
    <property type="project" value="TreeGrafter"/>
</dbReference>
<dbReference type="GO" id="GO:0005737">
    <property type="term" value="C:cytoplasm"/>
    <property type="evidence" value="ECO:0007669"/>
    <property type="project" value="UniProtKB-SubCell"/>
</dbReference>
<dbReference type="PROSITE" id="PS00107">
    <property type="entry name" value="PROTEIN_KINASE_ATP"/>
    <property type="match status" value="1"/>
</dbReference>
<keyword evidence="4" id="KW-0963">Cytoplasm</keyword>
<dbReference type="InterPro" id="IPR000719">
    <property type="entry name" value="Prot_kinase_dom"/>
</dbReference>
<dbReference type="CDD" id="cd14071">
    <property type="entry name" value="STKc_SIK"/>
    <property type="match status" value="1"/>
</dbReference>
<keyword evidence="19" id="KW-1185">Reference proteome</keyword>
<dbReference type="PROSITE" id="PS50011">
    <property type="entry name" value="PROTEIN_KINASE_DOM"/>
    <property type="match status" value="1"/>
</dbReference>
<proteinExistence type="predicted"/>
<name>A0A7R8X2S5_9CRUS</name>
<dbReference type="Pfam" id="PF23312">
    <property type="entry name" value="UBA_SIK3"/>
    <property type="match status" value="1"/>
</dbReference>
<dbReference type="EC" id="2.7.11.1" evidence="3"/>
<dbReference type="PANTHER" id="PTHR24346">
    <property type="entry name" value="MAP/MICROTUBULE AFFINITY-REGULATING KINASE"/>
    <property type="match status" value="1"/>
</dbReference>
<evidence type="ECO:0000259" key="17">
    <source>
        <dbReference type="PROSITE" id="PS50011"/>
    </source>
</evidence>
<evidence type="ECO:0000256" key="16">
    <source>
        <dbReference type="SAM" id="MobiDB-lite"/>
    </source>
</evidence>
<evidence type="ECO:0000256" key="1">
    <source>
        <dbReference type="ARBA" id="ARBA00001946"/>
    </source>
</evidence>
<keyword evidence="8" id="KW-0479">Metal-binding</keyword>
<comment type="cofactor">
    <cofactor evidence="1">
        <name>Mg(2+)</name>
        <dbReference type="ChEBI" id="CHEBI:18420"/>
    </cofactor>
</comment>
<comment type="subcellular location">
    <subcellularLocation>
        <location evidence="2">Cytoplasm</location>
    </subcellularLocation>
</comment>
<sequence>MVMAEPSEGPRLGHEPPQPIRVGFYDIERTIGKGNFAVVKLARHRITKTEVAIKIIDKSQLDEVNLHKVYREVNIMKQLLHPHIIKLYQVMETKNMIYLVSEYASQGEIFDYIAQHGRMSEPVARRKFWQIISAVEYCHKKKIVHRDLKAENLLLDSGLNMKLADFGFSNYYASGSQLATWCGSPPYAAPEVFEGKKYTGPEIDLWSLGVVLYVLVCGTLPFDGTTLHALRDRVLSGRFRIPYFMSTECESLIRKILVLDPAKRYTLDQVKRHKWMLMDGHPKLLPPLPDRQAEPNEQILRLMQSLGIDTNKTRQSVLNKTYDHHAGIYLLLLERLHQHRSSHSMDPERRRPSTIAEQAMRKMNISGGSAPPRVIHEFSRTQTCPDQGMESRQSRPPLLPPAQDPAQPVELGNSSRFSLTRIGKEKLDVVHEDREGFQQQQSQAAGMEGSMCMGETPSPAVFWNRQRGSSQPVKGGLCTSIDEGVETDMSDSSVSICDSNASFHTSHAPMLRTMAQAHAGDSSSQCYLYDSPQGSVTSTGSTFESFDSQIEPDFSSSLVSCTSSNLLIVGGHLAPQIGTLPPDGSQTVTMRASPSSRGIVRHNPMEAERIMTRSPVNFREGRRASDGLVAQGVIAFRQQDLPQVTTGLPEGYNPVMLAREYKHQYMQHRLQQKRLIFQNQAAMHRGAEQISRRAMVRQTSYKLAQQAPVLPPLPVMDPEVHFQPIAENIGNLPYQGSQHLPESDLPLVAVNPMRLHPHSNNLNWEHCKVQGNLSTHYLCPCKTMDSNCNLVISAAHCQEQIQNHGEATYIHGTMFLIKPGIMSNASMMGTSLDANMANLCPQILEPHLVPPVQYLQDANSASQEPLINQSMEIS</sequence>
<organism evidence="18">
    <name type="scientific">Darwinula stevensoni</name>
    <dbReference type="NCBI Taxonomy" id="69355"/>
    <lineage>
        <taxon>Eukaryota</taxon>
        <taxon>Metazoa</taxon>
        <taxon>Ecdysozoa</taxon>
        <taxon>Arthropoda</taxon>
        <taxon>Crustacea</taxon>
        <taxon>Oligostraca</taxon>
        <taxon>Ostracoda</taxon>
        <taxon>Podocopa</taxon>
        <taxon>Podocopida</taxon>
        <taxon>Darwinulocopina</taxon>
        <taxon>Darwinuloidea</taxon>
        <taxon>Darwinulidae</taxon>
        <taxon>Darwinula</taxon>
    </lineage>
</organism>
<evidence type="ECO:0000256" key="2">
    <source>
        <dbReference type="ARBA" id="ARBA00004496"/>
    </source>
</evidence>
<evidence type="ECO:0000256" key="12">
    <source>
        <dbReference type="ARBA" id="ARBA00022842"/>
    </source>
</evidence>
<evidence type="ECO:0000256" key="14">
    <source>
        <dbReference type="ARBA" id="ARBA00048679"/>
    </source>
</evidence>
<dbReference type="FunFam" id="1.10.510.10:FF:000154">
    <property type="entry name" value="Serine/threonine-protein kinase SIK2"/>
    <property type="match status" value="1"/>
</dbReference>
<dbReference type="OrthoDB" id="193931at2759"/>
<dbReference type="EMBL" id="CAJPEV010000299">
    <property type="protein sequence ID" value="CAG0883653.1"/>
    <property type="molecule type" value="Genomic_DNA"/>
</dbReference>
<dbReference type="InterPro" id="IPR034672">
    <property type="entry name" value="SIK"/>
</dbReference>
<feature type="region of interest" description="Disordered" evidence="16">
    <location>
        <begin position="383"/>
        <end position="412"/>
    </location>
</feature>
<feature type="domain" description="Protein kinase" evidence="17">
    <location>
        <begin position="25"/>
        <end position="276"/>
    </location>
</feature>
<keyword evidence="7" id="KW-0808">Transferase</keyword>
<dbReference type="CDD" id="cd14338">
    <property type="entry name" value="UBA_SIK"/>
    <property type="match status" value="1"/>
</dbReference>
<comment type="catalytic activity">
    <reaction evidence="13">
        <text>L-threonyl-[protein] + ATP = O-phospho-L-threonyl-[protein] + ADP + H(+)</text>
        <dbReference type="Rhea" id="RHEA:46608"/>
        <dbReference type="Rhea" id="RHEA-COMP:11060"/>
        <dbReference type="Rhea" id="RHEA-COMP:11605"/>
        <dbReference type="ChEBI" id="CHEBI:15378"/>
        <dbReference type="ChEBI" id="CHEBI:30013"/>
        <dbReference type="ChEBI" id="CHEBI:30616"/>
        <dbReference type="ChEBI" id="CHEBI:61977"/>
        <dbReference type="ChEBI" id="CHEBI:456216"/>
        <dbReference type="EC" id="2.7.11.1"/>
    </reaction>
</comment>
<evidence type="ECO:0000256" key="7">
    <source>
        <dbReference type="ARBA" id="ARBA00022679"/>
    </source>
</evidence>
<evidence type="ECO:0000256" key="9">
    <source>
        <dbReference type="ARBA" id="ARBA00022741"/>
    </source>
</evidence>